<name>A0A2N4TXZ9_RALPI</name>
<dbReference type="RefSeq" id="WP_102064991.1">
    <property type="nucleotide sequence ID" value="NZ_PKQE01000001.1"/>
</dbReference>
<organism evidence="1 2">
    <name type="scientific">Ralstonia pickettii</name>
    <name type="common">Burkholderia pickettii</name>
    <dbReference type="NCBI Taxonomy" id="329"/>
    <lineage>
        <taxon>Bacteria</taxon>
        <taxon>Pseudomonadati</taxon>
        <taxon>Pseudomonadota</taxon>
        <taxon>Betaproteobacteria</taxon>
        <taxon>Burkholderiales</taxon>
        <taxon>Burkholderiaceae</taxon>
        <taxon>Ralstonia</taxon>
    </lineage>
</organism>
<proteinExistence type="predicted"/>
<sequence>MSVEVQIVQVEEKETVVVDGTVFEVVSVGEQGPPGPPGPVGPPSDTIQVKYPAATALSGHIMTAVTTSRTLEPASNDNPAHALRLVGMTVGAVDSGAPGTVQTFGEFEEPSWSWTPDQPVYLGKNGRLTQQPPAAPDAVFSLVVGVALAPTRIFLAPNFPIFLTQE</sequence>
<dbReference type="EMBL" id="PKQE01000001">
    <property type="protein sequence ID" value="PLC44580.1"/>
    <property type="molecule type" value="Genomic_DNA"/>
</dbReference>
<evidence type="ECO:0000313" key="2">
    <source>
        <dbReference type="Proteomes" id="UP000234456"/>
    </source>
</evidence>
<dbReference type="Proteomes" id="UP000234456">
    <property type="component" value="Unassembled WGS sequence"/>
</dbReference>
<comment type="caution">
    <text evidence="1">The sequence shown here is derived from an EMBL/GenBank/DDBJ whole genome shotgun (WGS) entry which is preliminary data.</text>
</comment>
<gene>
    <name evidence="1" type="ORF">C0Q88_07830</name>
</gene>
<accession>A0A2N4TXZ9</accession>
<protein>
    <submittedName>
        <fullName evidence="1">Uncharacterized protein</fullName>
    </submittedName>
</protein>
<reference evidence="1 2" key="1">
    <citation type="submission" date="2017-12" db="EMBL/GenBank/DDBJ databases">
        <title>Draft genome sequence of Ralstonia pickettii 52.</title>
        <authorList>
            <person name="Zheng B."/>
        </authorList>
    </citation>
    <scope>NUCLEOTIDE SEQUENCE [LARGE SCALE GENOMIC DNA]</scope>
    <source>
        <strain evidence="1 2">52</strain>
    </source>
</reference>
<dbReference type="OrthoDB" id="7018616at2"/>
<dbReference type="AlphaFoldDB" id="A0A2N4TXZ9"/>
<evidence type="ECO:0000313" key="1">
    <source>
        <dbReference type="EMBL" id="PLC44580.1"/>
    </source>
</evidence>